<sequence>MPTIKFGQATSTIFNVSRTKYGEKRVYVHPHGYASAASGWSPTGYLHPSGNSKKIEEEERIEEFQKKKLREFTIRELVDFDIVSGRVLEEADLDSIPIHPIFSQNVWEKLGQRQREWVLQTPEPMTGGHYIMDNPYILKEMKPVLTLASAFLSEMHTLPFLDALLLGPRRRVERCTSSTRFPDGVYTFWRRDQETRTANGSVECEKAFTKCLKALQKKIIWGFASGTLMPWDDAPQKTNCLGITHTGWDSDEREVVWIFLDMKLCDLLLRNDLTSAEKAGAQYYLAIVMIHELTHAIGYDFLDDPNMKVWAEGYEPYFEDSPQCELGYEMENSVFGGIIAPVFKAPAAPLAYRMGSSYPSWAHIGQRDQKTIVRDRVADYNDVLYLYFIPIQTFEDMRKLSFWDNVIRRFGFSAIHARSIKHGWGSLTMSLWEERDEYGVPESSTMRTARFKLHEGRQQARIQELAKSIAVYQLKQLSPSRKTAFKVLEDIMASASKEEEFYEFTQEQEKKLSAIREACIELQKPSNATDTRQRGEVVLLLIPKLEQAVVAHKETFVLLEASEAFRHGTFRDRRATLFRWNVGTRRLLNDILSGVDEAPNKDENLIATLEHLAQLLAQLEDVRLKIFPPLPTWTIGHENKPEGIAELKLWPENFFAEELAELDFMYHLYTAALEPNLNRCRALAANRMMINQGPSSISFYCRFLCMNMAVVGSDEWMEKDWEERNLGVEEQLKWLKIMSEGCTELWGSTFRGWIQWFEGRRKREGKGWMNFVTRGFGW</sequence>
<evidence type="ECO:0000313" key="2">
    <source>
        <dbReference type="Proteomes" id="UP000308671"/>
    </source>
</evidence>
<comment type="caution">
    <text evidence="1">The sequence shown here is derived from an EMBL/GenBank/DDBJ whole genome shotgun (WGS) entry which is preliminary data.</text>
</comment>
<reference evidence="1 2" key="1">
    <citation type="submission" date="2017-12" db="EMBL/GenBank/DDBJ databases">
        <title>Comparative genomics of Botrytis spp.</title>
        <authorList>
            <person name="Valero-Jimenez C.A."/>
            <person name="Tapia P."/>
            <person name="Veloso J."/>
            <person name="Silva-Moreno E."/>
            <person name="Staats M."/>
            <person name="Valdes J.H."/>
            <person name="Van Kan J.A.L."/>
        </authorList>
    </citation>
    <scope>NUCLEOTIDE SEQUENCE [LARGE SCALE GENOMIC DNA]</scope>
    <source>
        <strain evidence="1 2">MUCL435</strain>
    </source>
</reference>
<accession>A0A4S8R7D8</accession>
<proteinExistence type="predicted"/>
<organism evidence="1 2">
    <name type="scientific">Botrytis galanthina</name>
    <dbReference type="NCBI Taxonomy" id="278940"/>
    <lineage>
        <taxon>Eukaryota</taxon>
        <taxon>Fungi</taxon>
        <taxon>Dikarya</taxon>
        <taxon>Ascomycota</taxon>
        <taxon>Pezizomycotina</taxon>
        <taxon>Leotiomycetes</taxon>
        <taxon>Helotiales</taxon>
        <taxon>Sclerotiniaceae</taxon>
        <taxon>Botrytis</taxon>
    </lineage>
</organism>
<dbReference type="Proteomes" id="UP000308671">
    <property type="component" value="Unassembled WGS sequence"/>
</dbReference>
<evidence type="ECO:0000313" key="1">
    <source>
        <dbReference type="EMBL" id="THV52185.1"/>
    </source>
</evidence>
<name>A0A4S8R7D8_9HELO</name>
<dbReference type="AlphaFoldDB" id="A0A4S8R7D8"/>
<keyword evidence="2" id="KW-1185">Reference proteome</keyword>
<dbReference type="EMBL" id="PQXL01000086">
    <property type="protein sequence ID" value="THV52185.1"/>
    <property type="molecule type" value="Genomic_DNA"/>
</dbReference>
<dbReference type="OrthoDB" id="10254945at2759"/>
<protein>
    <submittedName>
        <fullName evidence="1">Uncharacterized protein</fullName>
    </submittedName>
</protein>
<gene>
    <name evidence="1" type="ORF">BGAL_0086g00070</name>
</gene>